<dbReference type="InParanoid" id="W4JNX3"/>
<dbReference type="AlphaFoldDB" id="W4JNX3"/>
<keyword evidence="3" id="KW-1185">Reference proteome</keyword>
<evidence type="ECO:0000256" key="1">
    <source>
        <dbReference type="SAM" id="MobiDB-lite"/>
    </source>
</evidence>
<feature type="compositionally biased region" description="Polar residues" evidence="1">
    <location>
        <begin position="34"/>
        <end position="59"/>
    </location>
</feature>
<name>W4JNX3_HETIT</name>
<organism evidence="2 3">
    <name type="scientific">Heterobasidion irregulare (strain TC 32-1)</name>
    <dbReference type="NCBI Taxonomy" id="747525"/>
    <lineage>
        <taxon>Eukaryota</taxon>
        <taxon>Fungi</taxon>
        <taxon>Dikarya</taxon>
        <taxon>Basidiomycota</taxon>
        <taxon>Agaricomycotina</taxon>
        <taxon>Agaricomycetes</taxon>
        <taxon>Russulales</taxon>
        <taxon>Bondarzewiaceae</taxon>
        <taxon>Heterobasidion</taxon>
        <taxon>Heterobasidion annosum species complex</taxon>
    </lineage>
</organism>
<dbReference type="EMBL" id="KI925466">
    <property type="protein sequence ID" value="ETW75243.1"/>
    <property type="molecule type" value="Genomic_DNA"/>
</dbReference>
<dbReference type="eggNOG" id="ENOG502RGNW">
    <property type="taxonomic scope" value="Eukaryota"/>
</dbReference>
<evidence type="ECO:0000313" key="3">
    <source>
        <dbReference type="Proteomes" id="UP000030671"/>
    </source>
</evidence>
<protein>
    <submittedName>
        <fullName evidence="2">Uncharacterized protein</fullName>
    </submittedName>
</protein>
<proteinExistence type="predicted"/>
<dbReference type="Proteomes" id="UP000030671">
    <property type="component" value="Unassembled WGS sequence"/>
</dbReference>
<sequence>MAPPLPSSGAGHARSAGPPLAWDNGRAQPKRMFSRQSSRAPSPTSSAWSHHAPSQSNLSLAHYRDDGPPARGGAAAAGVAFRSPLFRLRRAPLLRVFVPSPGGEWLSDASVQECEMELRKAGVVALLRPGDVVWDMAVGDEGNTGRLVWDGRFLIDLDYTYSDMGDLPPYLPSLAFPPSYFHRLIRTAGDHKNPICHIDVAPWGTEIAANLQLLQDRVKTETPQGSFHTVIRWVHRSSFEIRSQHRAAPMLVLPTKERLPIDLGWNGKVVVEAEGTNEGLADLQGRCWGAFPPRTGAGAELVKKSERERCVWRILRERSRPGEIWIRAVGYKERLIV</sequence>
<feature type="region of interest" description="Disordered" evidence="1">
    <location>
        <begin position="1"/>
        <end position="74"/>
    </location>
</feature>
<dbReference type="HOGENOM" id="CLU_022144_0_0_1"/>
<evidence type="ECO:0000313" key="2">
    <source>
        <dbReference type="EMBL" id="ETW75243.1"/>
    </source>
</evidence>
<dbReference type="GeneID" id="20671676"/>
<reference evidence="2 3" key="1">
    <citation type="journal article" date="2012" name="New Phytol.">
        <title>Insight into trade-off between wood decay and parasitism from the genome of a fungal forest pathogen.</title>
        <authorList>
            <person name="Olson A."/>
            <person name="Aerts A."/>
            <person name="Asiegbu F."/>
            <person name="Belbahri L."/>
            <person name="Bouzid O."/>
            <person name="Broberg A."/>
            <person name="Canback B."/>
            <person name="Coutinho P.M."/>
            <person name="Cullen D."/>
            <person name="Dalman K."/>
            <person name="Deflorio G."/>
            <person name="van Diepen L.T."/>
            <person name="Dunand C."/>
            <person name="Duplessis S."/>
            <person name="Durling M."/>
            <person name="Gonthier P."/>
            <person name="Grimwood J."/>
            <person name="Fossdal C.G."/>
            <person name="Hansson D."/>
            <person name="Henrissat B."/>
            <person name="Hietala A."/>
            <person name="Himmelstrand K."/>
            <person name="Hoffmeister D."/>
            <person name="Hogberg N."/>
            <person name="James T.Y."/>
            <person name="Karlsson M."/>
            <person name="Kohler A."/>
            <person name="Kues U."/>
            <person name="Lee Y.H."/>
            <person name="Lin Y.C."/>
            <person name="Lind M."/>
            <person name="Lindquist E."/>
            <person name="Lombard V."/>
            <person name="Lucas S."/>
            <person name="Lunden K."/>
            <person name="Morin E."/>
            <person name="Murat C."/>
            <person name="Park J."/>
            <person name="Raffaello T."/>
            <person name="Rouze P."/>
            <person name="Salamov A."/>
            <person name="Schmutz J."/>
            <person name="Solheim H."/>
            <person name="Stahlberg J."/>
            <person name="Velez H."/>
            <person name="de Vries R.P."/>
            <person name="Wiebenga A."/>
            <person name="Woodward S."/>
            <person name="Yakovlev I."/>
            <person name="Garbelotto M."/>
            <person name="Martin F."/>
            <person name="Grigoriev I.V."/>
            <person name="Stenlid J."/>
        </authorList>
    </citation>
    <scope>NUCLEOTIDE SEQUENCE [LARGE SCALE GENOMIC DNA]</scope>
    <source>
        <strain evidence="2 3">TC 32-1</strain>
    </source>
</reference>
<dbReference type="RefSeq" id="XP_009552679.1">
    <property type="nucleotide sequence ID" value="XM_009554384.1"/>
</dbReference>
<gene>
    <name evidence="2" type="ORF">HETIRDRAFT_331665</name>
</gene>
<dbReference type="KEGG" id="hir:HETIRDRAFT_331665"/>
<accession>W4JNX3</accession>
<dbReference type="OrthoDB" id="3365519at2759"/>